<evidence type="ECO:0000256" key="6">
    <source>
        <dbReference type="ARBA" id="ARBA00023054"/>
    </source>
</evidence>
<proteinExistence type="inferred from homology"/>
<keyword evidence="3" id="KW-0813">Transport</keyword>
<evidence type="ECO:0000313" key="8">
    <source>
        <dbReference type="EMBL" id="KAJ5072239.1"/>
    </source>
</evidence>
<keyword evidence="6" id="KW-0175">Coiled coil</keyword>
<dbReference type="OrthoDB" id="10259024at2759"/>
<accession>A0A9Q0RB08</accession>
<evidence type="ECO:0000256" key="3">
    <source>
        <dbReference type="ARBA" id="ARBA00022448"/>
    </source>
</evidence>
<dbReference type="PANTHER" id="PTHR12965">
    <property type="entry name" value="VACUOLAR PROTEIN SORTING 54"/>
    <property type="match status" value="1"/>
</dbReference>
<evidence type="ECO:0000256" key="1">
    <source>
        <dbReference type="ARBA" id="ARBA00004601"/>
    </source>
</evidence>
<dbReference type="Gene3D" id="6.10.250.860">
    <property type="match status" value="1"/>
</dbReference>
<keyword evidence="4" id="KW-0653">Protein transport</keyword>
<dbReference type="InterPro" id="IPR012501">
    <property type="entry name" value="Vps54_C"/>
</dbReference>
<keyword evidence="9" id="KW-1185">Reference proteome</keyword>
<name>A0A9Q0RB08_ANAIG</name>
<comment type="caution">
    <text evidence="8">The sequence shown here is derived from an EMBL/GenBank/DDBJ whole genome shotgun (WGS) entry which is preliminary data.</text>
</comment>
<reference evidence="8" key="1">
    <citation type="submission" date="2022-10" db="EMBL/GenBank/DDBJ databases">
        <title>Novel sulphate-reducing endosymbionts in the free-living metamonad Anaeramoeba.</title>
        <authorList>
            <person name="Jerlstrom-Hultqvist J."/>
            <person name="Cepicka I."/>
            <person name="Gallot-Lavallee L."/>
            <person name="Salas-Leiva D."/>
            <person name="Curtis B.A."/>
            <person name="Zahonova K."/>
            <person name="Pipaliya S."/>
            <person name="Dacks J."/>
            <person name="Roger A.J."/>
        </authorList>
    </citation>
    <scope>NUCLEOTIDE SEQUENCE</scope>
    <source>
        <strain evidence="8">BMAN</strain>
    </source>
</reference>
<dbReference type="GO" id="GO:0005829">
    <property type="term" value="C:cytosol"/>
    <property type="evidence" value="ECO:0007669"/>
    <property type="project" value="GOC"/>
</dbReference>
<dbReference type="GO" id="GO:0000938">
    <property type="term" value="C:GARP complex"/>
    <property type="evidence" value="ECO:0007669"/>
    <property type="project" value="InterPro"/>
</dbReference>
<comment type="subcellular location">
    <subcellularLocation>
        <location evidence="1">Golgi apparatus</location>
        <location evidence="1">trans-Golgi network</location>
    </subcellularLocation>
</comment>
<dbReference type="PANTHER" id="PTHR12965:SF0">
    <property type="entry name" value="VACUOLAR PROTEIN SORTING-ASSOCIATED PROTEIN 54"/>
    <property type="match status" value="1"/>
</dbReference>
<dbReference type="GO" id="GO:0019905">
    <property type="term" value="F:syntaxin binding"/>
    <property type="evidence" value="ECO:0007669"/>
    <property type="project" value="TreeGrafter"/>
</dbReference>
<keyword evidence="5" id="KW-0333">Golgi apparatus</keyword>
<dbReference type="Proteomes" id="UP001149090">
    <property type="component" value="Unassembled WGS sequence"/>
</dbReference>
<sequence>MKMKTWNGLENNVDEIVINQMIKDSESIINHACEISHNKYIEIKNLTKKFIEILHKFSMEYIEKILVQDKWKIEKVPWKIQILFNNLDNKKVNLTDENSTKEPKSKDNKEILNNYLLVQGSKFNRIPAFLGAGAIQVAGLKRITTQNLALSSQTLNILFETNIKIQKVFSSLLPESYSPLLSEFDKLNRDYNEHKNEVFEKIIGIIQDVLLKQIESFNEIFFPLSQTTKNQINQSQLQKKKNLSKIFKANQTNDDQILIEKLSEDTKRLYSVLKQYIQKIELQEISLKIANIFVNEFINCFEKIEISVYPKSKKKRILEEISSSISILVFLEEILSKKEIENEEFSKDQLNFQNQFAKLRNYFEKFSNSINKN</sequence>
<comment type="similarity">
    <text evidence="2">Belongs to the VPS54 family.</text>
</comment>
<evidence type="ECO:0000259" key="7">
    <source>
        <dbReference type="Pfam" id="PF07928"/>
    </source>
</evidence>
<evidence type="ECO:0000313" key="9">
    <source>
        <dbReference type="Proteomes" id="UP001149090"/>
    </source>
</evidence>
<evidence type="ECO:0000256" key="4">
    <source>
        <dbReference type="ARBA" id="ARBA00022927"/>
    </source>
</evidence>
<dbReference type="InterPro" id="IPR039745">
    <property type="entry name" value="Vps54"/>
</dbReference>
<evidence type="ECO:0000256" key="5">
    <source>
        <dbReference type="ARBA" id="ARBA00023034"/>
    </source>
</evidence>
<dbReference type="AlphaFoldDB" id="A0A9Q0RB08"/>
<protein>
    <submittedName>
        <fullName evidence="8">Vacuolar protein sorting-associated protein</fullName>
    </submittedName>
</protein>
<dbReference type="GO" id="GO:0015031">
    <property type="term" value="P:protein transport"/>
    <property type="evidence" value="ECO:0007669"/>
    <property type="project" value="UniProtKB-KW"/>
</dbReference>
<dbReference type="GO" id="GO:0006896">
    <property type="term" value="P:Golgi to vacuole transport"/>
    <property type="evidence" value="ECO:0007669"/>
    <property type="project" value="TreeGrafter"/>
</dbReference>
<gene>
    <name evidence="8" type="ORF">M0811_09619</name>
</gene>
<dbReference type="EMBL" id="JAPDFW010000082">
    <property type="protein sequence ID" value="KAJ5072239.1"/>
    <property type="molecule type" value="Genomic_DNA"/>
</dbReference>
<organism evidence="8 9">
    <name type="scientific">Anaeramoeba ignava</name>
    <name type="common">Anaerobic marine amoeba</name>
    <dbReference type="NCBI Taxonomy" id="1746090"/>
    <lineage>
        <taxon>Eukaryota</taxon>
        <taxon>Metamonada</taxon>
        <taxon>Anaeramoebidae</taxon>
        <taxon>Anaeramoeba</taxon>
    </lineage>
</organism>
<dbReference type="Pfam" id="PF07928">
    <property type="entry name" value="Vps54"/>
    <property type="match status" value="1"/>
</dbReference>
<evidence type="ECO:0000256" key="2">
    <source>
        <dbReference type="ARBA" id="ARBA00009150"/>
    </source>
</evidence>
<feature type="domain" description="Vacuolar protein sorting-associated protein 54 C-terminal" evidence="7">
    <location>
        <begin position="130"/>
        <end position="208"/>
    </location>
</feature>
<dbReference type="GO" id="GO:0042147">
    <property type="term" value="P:retrograde transport, endosome to Golgi"/>
    <property type="evidence" value="ECO:0007669"/>
    <property type="project" value="InterPro"/>
</dbReference>